<accession>A0A382HL40</accession>
<name>A0A382HL40_9ZZZZ</name>
<dbReference type="EMBL" id="UINC01061537">
    <property type="protein sequence ID" value="SVB87221.1"/>
    <property type="molecule type" value="Genomic_DNA"/>
</dbReference>
<dbReference type="AlphaFoldDB" id="A0A382HL40"/>
<protein>
    <submittedName>
        <fullName evidence="1">Uncharacterized protein</fullName>
    </submittedName>
</protein>
<reference evidence="1" key="1">
    <citation type="submission" date="2018-05" db="EMBL/GenBank/DDBJ databases">
        <authorList>
            <person name="Lanie J.A."/>
            <person name="Ng W.-L."/>
            <person name="Kazmierczak K.M."/>
            <person name="Andrzejewski T.M."/>
            <person name="Davidsen T.M."/>
            <person name="Wayne K.J."/>
            <person name="Tettelin H."/>
            <person name="Glass J.I."/>
            <person name="Rusch D."/>
            <person name="Podicherti R."/>
            <person name="Tsui H.-C.T."/>
            <person name="Winkler M.E."/>
        </authorList>
    </citation>
    <scope>NUCLEOTIDE SEQUENCE</scope>
</reference>
<sequence>MLDAGNVSLSVRPRFYAVFLPSADTVNDFEVGAGTSFYNIRADAVPPVALVIIFHGYGHLTLSVLSDRYASDFEVFQVYGHARRSFDCFERCLDRAVAHGSLTDFPPVGMTDSNGCGGNCSAARRDIELIHLPRTLDSRAGIHDDGFNIRIKQFFLPVSQAFEVTEGSIQFIVIEFKSELSDAFSECMAATVFTQHQVRPA</sequence>
<gene>
    <name evidence="1" type="ORF">METZ01_LOCUS240075</name>
</gene>
<organism evidence="1">
    <name type="scientific">marine metagenome</name>
    <dbReference type="NCBI Taxonomy" id="408172"/>
    <lineage>
        <taxon>unclassified sequences</taxon>
        <taxon>metagenomes</taxon>
        <taxon>ecological metagenomes</taxon>
    </lineage>
</organism>
<feature type="non-terminal residue" evidence="1">
    <location>
        <position position="201"/>
    </location>
</feature>
<proteinExistence type="predicted"/>
<evidence type="ECO:0000313" key="1">
    <source>
        <dbReference type="EMBL" id="SVB87221.1"/>
    </source>
</evidence>